<dbReference type="EMBL" id="JAUSUC010000011">
    <property type="protein sequence ID" value="MDQ0214879.1"/>
    <property type="molecule type" value="Genomic_DNA"/>
</dbReference>
<sequence length="62" mass="7243">MPTIRYKDFKVDTIFNTSSICYGMNIQYRWKHDRQSNEGFGQISGHSNVIKKNMAIIKSSEK</sequence>
<organism evidence="1 2">
    <name type="scientific">Oikeobacillus pervagus</name>
    <dbReference type="NCBI Taxonomy" id="1325931"/>
    <lineage>
        <taxon>Bacteria</taxon>
        <taxon>Bacillati</taxon>
        <taxon>Bacillota</taxon>
        <taxon>Bacilli</taxon>
        <taxon>Bacillales</taxon>
        <taxon>Bacillaceae</taxon>
        <taxon>Oikeobacillus</taxon>
    </lineage>
</organism>
<protein>
    <submittedName>
        <fullName evidence="1">Uncharacterized protein</fullName>
    </submittedName>
</protein>
<dbReference type="RefSeq" id="WP_307256877.1">
    <property type="nucleotide sequence ID" value="NZ_JAUSUC010000011.1"/>
</dbReference>
<comment type="caution">
    <text evidence="1">The sequence shown here is derived from an EMBL/GenBank/DDBJ whole genome shotgun (WGS) entry which is preliminary data.</text>
</comment>
<evidence type="ECO:0000313" key="1">
    <source>
        <dbReference type="EMBL" id="MDQ0214879.1"/>
    </source>
</evidence>
<name>A0AAJ1SXZ3_9BACI</name>
<dbReference type="Proteomes" id="UP001237207">
    <property type="component" value="Unassembled WGS sequence"/>
</dbReference>
<evidence type="ECO:0000313" key="2">
    <source>
        <dbReference type="Proteomes" id="UP001237207"/>
    </source>
</evidence>
<proteinExistence type="predicted"/>
<gene>
    <name evidence="1" type="ORF">J2S13_001276</name>
</gene>
<keyword evidence="2" id="KW-1185">Reference proteome</keyword>
<dbReference type="AlphaFoldDB" id="A0AAJ1SXZ3"/>
<reference evidence="1" key="1">
    <citation type="submission" date="2023-07" db="EMBL/GenBank/DDBJ databases">
        <title>Genomic Encyclopedia of Type Strains, Phase IV (KMG-IV): sequencing the most valuable type-strain genomes for metagenomic binning, comparative biology and taxonomic classification.</title>
        <authorList>
            <person name="Goeker M."/>
        </authorList>
    </citation>
    <scope>NUCLEOTIDE SEQUENCE</scope>
    <source>
        <strain evidence="1">DSM 23947</strain>
    </source>
</reference>
<accession>A0AAJ1SXZ3</accession>